<dbReference type="SUPFAM" id="SSF81383">
    <property type="entry name" value="F-box domain"/>
    <property type="match status" value="1"/>
</dbReference>
<dbReference type="SMART" id="SM00256">
    <property type="entry name" value="FBOX"/>
    <property type="match status" value="1"/>
</dbReference>
<dbReference type="InterPro" id="IPR001810">
    <property type="entry name" value="F-box_dom"/>
</dbReference>
<dbReference type="EMBL" id="CP051141">
    <property type="protein sequence ID" value="QIW98897.1"/>
    <property type="molecule type" value="Genomic_DNA"/>
</dbReference>
<dbReference type="OrthoDB" id="3945550at2759"/>
<dbReference type="AlphaFoldDB" id="A0A6H0XWC2"/>
<dbReference type="PROSITE" id="PS50181">
    <property type="entry name" value="FBOX"/>
    <property type="match status" value="1"/>
</dbReference>
<protein>
    <recommendedName>
        <fullName evidence="1">F-box domain-containing protein</fullName>
    </recommendedName>
</protein>
<evidence type="ECO:0000313" key="2">
    <source>
        <dbReference type="EMBL" id="QIW98897.1"/>
    </source>
</evidence>
<proteinExistence type="predicted"/>
<sequence>MEDLPLEMFMHIADYLDPKSLHDFARVSRRCRDASDPYRFHTLVINRTTYTEVEQVLARISPDRLRYVQRLNLYNENEYSVDTRPSSVQHVLRFLRMLPALRDVSWESSTQQIPLEFLRYLESIRPRCRLHMPYFDLPSLYHPVPPKISAIDLAVATSPCLYSIHTWPDMSRNHLPIFGAVMEMVAGRAENLKEVILLCNAIDPPPKPTTWLGETHTEPRLGCLDTLELYFWGASEAFKHCVKTDFSCLRSLDLDILGDSSSIDWFKVGDRFPNLIELSTSSNCIGGEDVVVALCCSLPRLRKLRLETYYSTEALYEIINSCHQLQRFDVLSNVDDKFLVALRACEGLEELGVGWRRNASTPDEAAFLRELGSLPKVSKIELRIASAHTRYHPGVGVPNVKSTHPVRFGDPGLNEVYYTMKDVAVDEELARSMFSIISSSRPQYAPPLEKLQIKVRPLLHAAMSVCEYETPGLGDLLSHLTFDWTCMRNLRDDKPGICRLTREGIEDLRRDGDAPVDEDVQRLAEGKFAPVLHLLWPLSLEKQWWDAWHSFPVFDETAIKRDV</sequence>
<gene>
    <name evidence="2" type="ORF">AMS68_004415</name>
</gene>
<keyword evidence="3" id="KW-1185">Reference proteome</keyword>
<dbReference type="Gene3D" id="3.80.10.10">
    <property type="entry name" value="Ribonuclease Inhibitor"/>
    <property type="match status" value="1"/>
</dbReference>
<dbReference type="InterPro" id="IPR032675">
    <property type="entry name" value="LRR_dom_sf"/>
</dbReference>
<evidence type="ECO:0000313" key="3">
    <source>
        <dbReference type="Proteomes" id="UP000503462"/>
    </source>
</evidence>
<reference evidence="2 3" key="1">
    <citation type="journal article" date="2016" name="Sci. Rep.">
        <title>Peltaster fructicola genome reveals evolution from an invasive phytopathogen to an ectophytic parasite.</title>
        <authorList>
            <person name="Xu C."/>
            <person name="Chen H."/>
            <person name="Gleason M.L."/>
            <person name="Xu J.R."/>
            <person name="Liu H."/>
            <person name="Zhang R."/>
            <person name="Sun G."/>
        </authorList>
    </citation>
    <scope>NUCLEOTIDE SEQUENCE [LARGE SCALE GENOMIC DNA]</scope>
    <source>
        <strain evidence="2 3">LNHT1506</strain>
    </source>
</reference>
<accession>A0A6H0XWC2</accession>
<dbReference type="SUPFAM" id="SSF52047">
    <property type="entry name" value="RNI-like"/>
    <property type="match status" value="1"/>
</dbReference>
<dbReference type="Proteomes" id="UP000503462">
    <property type="component" value="Chromosome 3"/>
</dbReference>
<name>A0A6H0XWC2_9PEZI</name>
<dbReference type="InterPro" id="IPR036047">
    <property type="entry name" value="F-box-like_dom_sf"/>
</dbReference>
<dbReference type="Pfam" id="PF00646">
    <property type="entry name" value="F-box"/>
    <property type="match status" value="1"/>
</dbReference>
<feature type="domain" description="F-box" evidence="1">
    <location>
        <begin position="1"/>
        <end position="53"/>
    </location>
</feature>
<organism evidence="2 3">
    <name type="scientific">Peltaster fructicola</name>
    <dbReference type="NCBI Taxonomy" id="286661"/>
    <lineage>
        <taxon>Eukaryota</taxon>
        <taxon>Fungi</taxon>
        <taxon>Dikarya</taxon>
        <taxon>Ascomycota</taxon>
        <taxon>Pezizomycotina</taxon>
        <taxon>Dothideomycetes</taxon>
        <taxon>Dothideomycetes incertae sedis</taxon>
        <taxon>Peltaster</taxon>
    </lineage>
</organism>
<evidence type="ECO:0000259" key="1">
    <source>
        <dbReference type="PROSITE" id="PS50181"/>
    </source>
</evidence>
<dbReference type="CDD" id="cd09917">
    <property type="entry name" value="F-box_SF"/>
    <property type="match status" value="1"/>
</dbReference>